<evidence type="ECO:0000313" key="1">
    <source>
        <dbReference type="EMBL" id="NDV39751.1"/>
    </source>
</evidence>
<organism evidence="1">
    <name type="scientific">Arcella intermedia</name>
    <dbReference type="NCBI Taxonomy" id="1963864"/>
    <lineage>
        <taxon>Eukaryota</taxon>
        <taxon>Amoebozoa</taxon>
        <taxon>Tubulinea</taxon>
        <taxon>Elardia</taxon>
        <taxon>Arcellinida</taxon>
        <taxon>Sphaerothecina</taxon>
        <taxon>Arcellidae</taxon>
        <taxon>Arcella</taxon>
    </lineage>
</organism>
<proteinExistence type="predicted"/>
<dbReference type="AlphaFoldDB" id="A0A6B2LSQ7"/>
<dbReference type="EMBL" id="GIBP01010782">
    <property type="protein sequence ID" value="NDV39751.1"/>
    <property type="molecule type" value="Transcribed_RNA"/>
</dbReference>
<reference evidence="1" key="1">
    <citation type="journal article" date="2020" name="J. Eukaryot. Microbiol.">
        <title>De novo Sequencing, Assembly and Annotation of the Transcriptome for the Free-Living Testate Amoeba Arcella intermedia.</title>
        <authorList>
            <person name="Ribeiro G.M."/>
            <person name="Porfirio-Sousa A.L."/>
            <person name="Maurer-Alcala X.X."/>
            <person name="Katz L.A."/>
            <person name="Lahr D.J.G."/>
        </authorList>
    </citation>
    <scope>NUCLEOTIDE SEQUENCE</scope>
</reference>
<sequence>MLHPQTHYHTSSQGLRLHNSQGLQYCCKEGQSVLMLLRSHGQVPRGFGLGLTLCLQVICVLRDSDDLSQGTTSL</sequence>
<name>A0A6B2LSQ7_9EUKA</name>
<accession>A0A6B2LSQ7</accession>
<protein>
    <submittedName>
        <fullName evidence="1">Uncharacterized protein</fullName>
    </submittedName>
</protein>